<proteinExistence type="predicted"/>
<evidence type="ECO:0000256" key="1">
    <source>
        <dbReference type="SAM" id="MobiDB-lite"/>
    </source>
</evidence>
<dbReference type="OrthoDB" id="5362630at2759"/>
<organism evidence="2 3">
    <name type="scientific">Sphaerosporella brunnea</name>
    <dbReference type="NCBI Taxonomy" id="1250544"/>
    <lineage>
        <taxon>Eukaryota</taxon>
        <taxon>Fungi</taxon>
        <taxon>Dikarya</taxon>
        <taxon>Ascomycota</taxon>
        <taxon>Pezizomycotina</taxon>
        <taxon>Pezizomycetes</taxon>
        <taxon>Pezizales</taxon>
        <taxon>Pyronemataceae</taxon>
        <taxon>Sphaerosporella</taxon>
    </lineage>
</organism>
<protein>
    <recommendedName>
        <fullName evidence="4">Zn(2)-C6 fungal-type domain-containing protein</fullName>
    </recommendedName>
</protein>
<feature type="compositionally biased region" description="Basic residues" evidence="1">
    <location>
        <begin position="31"/>
        <end position="40"/>
    </location>
</feature>
<dbReference type="PANTHER" id="PTHR35392:SF3">
    <property type="entry name" value="ZN(2)-C6 FUNGAL-TYPE DOMAIN-CONTAINING PROTEIN"/>
    <property type="match status" value="1"/>
</dbReference>
<evidence type="ECO:0008006" key="4">
    <source>
        <dbReference type="Google" id="ProtNLM"/>
    </source>
</evidence>
<comment type="caution">
    <text evidence="2">The sequence shown here is derived from an EMBL/GenBank/DDBJ whole genome shotgun (WGS) entry which is preliminary data.</text>
</comment>
<name>A0A5J5EEI4_9PEZI</name>
<feature type="compositionally biased region" description="Low complexity" evidence="1">
    <location>
        <begin position="1"/>
        <end position="19"/>
    </location>
</feature>
<feature type="region of interest" description="Disordered" evidence="1">
    <location>
        <begin position="1"/>
        <end position="45"/>
    </location>
</feature>
<gene>
    <name evidence="2" type="ORF">FN846DRAFT_788036</name>
</gene>
<dbReference type="EMBL" id="VXIS01000453">
    <property type="protein sequence ID" value="KAA8893376.1"/>
    <property type="molecule type" value="Genomic_DNA"/>
</dbReference>
<dbReference type="Proteomes" id="UP000326924">
    <property type="component" value="Unassembled WGS sequence"/>
</dbReference>
<evidence type="ECO:0000313" key="2">
    <source>
        <dbReference type="EMBL" id="KAA8893376.1"/>
    </source>
</evidence>
<dbReference type="InParanoid" id="A0A5J5EEI4"/>
<reference evidence="2 3" key="1">
    <citation type="submission" date="2019-09" db="EMBL/GenBank/DDBJ databases">
        <title>Draft genome of the ectomycorrhizal ascomycete Sphaerosporella brunnea.</title>
        <authorList>
            <consortium name="DOE Joint Genome Institute"/>
            <person name="Benucci G.M."/>
            <person name="Marozzi G."/>
            <person name="Antonielli L."/>
            <person name="Sanchez S."/>
            <person name="Marco P."/>
            <person name="Wang X."/>
            <person name="Falini L.B."/>
            <person name="Barry K."/>
            <person name="Haridas S."/>
            <person name="Lipzen A."/>
            <person name="Labutti K."/>
            <person name="Grigoriev I.V."/>
            <person name="Murat C."/>
            <person name="Martin F."/>
            <person name="Albertini E."/>
            <person name="Donnini D."/>
            <person name="Bonito G."/>
        </authorList>
    </citation>
    <scope>NUCLEOTIDE SEQUENCE [LARGE SCALE GENOMIC DNA]</scope>
    <source>
        <strain evidence="2 3">Sb_GMNB300</strain>
    </source>
</reference>
<evidence type="ECO:0000313" key="3">
    <source>
        <dbReference type="Proteomes" id="UP000326924"/>
    </source>
</evidence>
<dbReference type="InterPro" id="IPR052973">
    <property type="entry name" value="Fungal_sec-metab_reg_TF"/>
</dbReference>
<accession>A0A5J5EEI4</accession>
<dbReference type="PANTHER" id="PTHR35392">
    <property type="entry name" value="ZN(II)2CYS6 TRANSCRIPTION FACTOR (EUROFUNG)-RELATED-RELATED"/>
    <property type="match status" value="1"/>
</dbReference>
<sequence>MRQRLASSSSSSSRSSASRVTKSGEEEPPRQKARRHRKKFSPVQKVETHMTRLEGACLRCWRNRKRCIKVDGACCKYCNTLLDPIPNIPCFRSRLSSSELFRKGPTDDFCWTRRRWLQTPFNDTKVWKSPQRRLIVTQGMDLQLELLVKQYDPLPEDQDTYTWTDLRNGQQRAWKMPRYAVADIGGAQEGINRYVGDNMQRYIEKKIGQHDTIPWKTFQMAVKMSVEGSSLLRNALRLWTASRIIEDPWEIIGSERLGMEPSNDPGSPYYNKVPVTPVMDFQIDSITIHKILLPLRKQVLQELQKKVLENRRKDFMEIFLTMYILLHNIELTIAHDRWFAQRWNVKQRFSNYELIDNVFLGANIMLTHFHYVTKGYAAFAHDWKQNAPEKPKEEQIRFMDAISTAARHQASSLKMLREQQQYGSPMFWCSQLFYDGWKPVASPCAA</sequence>
<dbReference type="AlphaFoldDB" id="A0A5J5EEI4"/>
<keyword evidence="3" id="KW-1185">Reference proteome</keyword>